<dbReference type="Pfam" id="PF13443">
    <property type="entry name" value="HTH_26"/>
    <property type="match status" value="1"/>
</dbReference>
<dbReference type="Gene3D" id="1.10.260.40">
    <property type="entry name" value="lambda repressor-like DNA-binding domains"/>
    <property type="match status" value="1"/>
</dbReference>
<dbReference type="RefSeq" id="WP_090713797.1">
    <property type="nucleotide sequence ID" value="NZ_CBCSKY010000034.1"/>
</dbReference>
<dbReference type="CDD" id="cd00093">
    <property type="entry name" value="HTH_XRE"/>
    <property type="match status" value="1"/>
</dbReference>
<reference evidence="3" key="1">
    <citation type="submission" date="2016-10" db="EMBL/GenBank/DDBJ databases">
        <authorList>
            <person name="Varghese N."/>
            <person name="Submissions S."/>
        </authorList>
    </citation>
    <scope>NUCLEOTIDE SEQUENCE [LARGE SCALE GENOMIC DNA]</scope>
    <source>
        <strain evidence="3">CGMCC 1.11012</strain>
    </source>
</reference>
<dbReference type="PROSITE" id="PS50943">
    <property type="entry name" value="HTH_CROC1"/>
    <property type="match status" value="1"/>
</dbReference>
<dbReference type="GO" id="GO:0003677">
    <property type="term" value="F:DNA binding"/>
    <property type="evidence" value="ECO:0007669"/>
    <property type="project" value="UniProtKB-KW"/>
</dbReference>
<keyword evidence="2" id="KW-0238">DNA-binding</keyword>
<dbReference type="SUPFAM" id="SSF47413">
    <property type="entry name" value="lambda repressor-like DNA-binding domains"/>
    <property type="match status" value="1"/>
</dbReference>
<dbReference type="STRING" id="1174501.SAMN05216192_107159"/>
<accession>A0A1G8MMV2</accession>
<dbReference type="SMART" id="SM00530">
    <property type="entry name" value="HTH_XRE"/>
    <property type="match status" value="1"/>
</dbReference>
<dbReference type="Proteomes" id="UP000199050">
    <property type="component" value="Unassembled WGS sequence"/>
</dbReference>
<dbReference type="InterPro" id="IPR001387">
    <property type="entry name" value="Cro/C1-type_HTH"/>
</dbReference>
<sequence>MRKIHIKLGTILKERKMTQMQLSELSGVAQAKISNLCNNKLKELNMGILERIAAALEINDISVLMQLEEVD</sequence>
<evidence type="ECO:0000313" key="2">
    <source>
        <dbReference type="EMBL" id="SDI69253.1"/>
    </source>
</evidence>
<organism evidence="2 3">
    <name type="scientific">Paenibacillus typhae</name>
    <dbReference type="NCBI Taxonomy" id="1174501"/>
    <lineage>
        <taxon>Bacteria</taxon>
        <taxon>Bacillati</taxon>
        <taxon>Bacillota</taxon>
        <taxon>Bacilli</taxon>
        <taxon>Bacillales</taxon>
        <taxon>Paenibacillaceae</taxon>
        <taxon>Paenibacillus</taxon>
    </lineage>
</organism>
<feature type="domain" description="HTH cro/C1-type" evidence="1">
    <location>
        <begin position="13"/>
        <end position="64"/>
    </location>
</feature>
<gene>
    <name evidence="2" type="ORF">SAMN05216192_107159</name>
</gene>
<dbReference type="EMBL" id="FNDX01000007">
    <property type="protein sequence ID" value="SDI69253.1"/>
    <property type="molecule type" value="Genomic_DNA"/>
</dbReference>
<dbReference type="OrthoDB" id="2186666at2"/>
<name>A0A1G8MMV2_9BACL</name>
<evidence type="ECO:0000313" key="3">
    <source>
        <dbReference type="Proteomes" id="UP000199050"/>
    </source>
</evidence>
<dbReference type="InterPro" id="IPR010982">
    <property type="entry name" value="Lambda_DNA-bd_dom_sf"/>
</dbReference>
<protein>
    <submittedName>
        <fullName evidence="2">DNA-binding transcriptional regulator, XRE family</fullName>
    </submittedName>
</protein>
<dbReference type="AlphaFoldDB" id="A0A1G8MMV2"/>
<proteinExistence type="predicted"/>
<keyword evidence="3" id="KW-1185">Reference proteome</keyword>
<evidence type="ECO:0000259" key="1">
    <source>
        <dbReference type="PROSITE" id="PS50943"/>
    </source>
</evidence>